<dbReference type="AlphaFoldDB" id="A0AAW9GSH1"/>
<evidence type="ECO:0000256" key="1">
    <source>
        <dbReference type="SAM" id="MobiDB-lite"/>
    </source>
</evidence>
<comment type="caution">
    <text evidence="2">The sequence shown here is derived from an EMBL/GenBank/DDBJ whole genome shotgun (WGS) entry which is preliminary data.</text>
</comment>
<organism evidence="2 3">
    <name type="scientific">Bacillus thuringiensis</name>
    <dbReference type="NCBI Taxonomy" id="1428"/>
    <lineage>
        <taxon>Bacteria</taxon>
        <taxon>Bacillati</taxon>
        <taxon>Bacillota</taxon>
        <taxon>Bacilli</taxon>
        <taxon>Bacillales</taxon>
        <taxon>Bacillaceae</taxon>
        <taxon>Bacillus</taxon>
        <taxon>Bacillus cereus group</taxon>
    </lineage>
</organism>
<evidence type="ECO:0000313" key="2">
    <source>
        <dbReference type="EMBL" id="MDY0855561.1"/>
    </source>
</evidence>
<feature type="compositionally biased region" description="Basic and acidic residues" evidence="1">
    <location>
        <begin position="1"/>
        <end position="10"/>
    </location>
</feature>
<accession>A0AAW9GSH1</accession>
<proteinExistence type="predicted"/>
<sequence>MKPYQEHDEQNYTENKSNKNCGCNPYMRNGHHHANTSFKKNEEWNDPHSLQRHKENEKEWSRQSEGSYYNCNQIRSQSPVLPDVSKRFQAIMINALSPSCLTELNLPLGETVPFPPRECRQIITEYQTLIGSLESGTDIYFYIFYHTDDGGYVIANRENGRVLEYMDNPSELFRVLRSRLYNGSSPQIFNIFGNAHTTFRLQTQTQPSGESYVLRPCNDDPHSLISLLFTRTSLGLSNPNTLLNLRESERIPPVPIPSLQPPSKLGPIPELTHLGDYGNPPAPALVGTALLPCIFVNDRTMSQRIKDSPYYILECYDYWKLISSHEVQPYETKGWEENTGMNRSAQDDMRDMINITIGNDKRLRFFNLSSPFRQSIVNNINISASNETTDLPARYEPNSFTNNTSLPIRYAKYFIARQFLLKRSNQTTPIRSWEYVDNTISVMKQFTSPS</sequence>
<name>A0AAW9GSH1_BACTU</name>
<reference evidence="2" key="1">
    <citation type="submission" date="2023-11" db="EMBL/GenBank/DDBJ databases">
        <title>Genome Sequence of Bacillus thuringiensis stain BLB 30AF.</title>
        <authorList>
            <person name="Farhat A."/>
        </authorList>
    </citation>
    <scope>NUCLEOTIDE SEQUENCE</scope>
    <source>
        <strain evidence="2">BLB30AF</strain>
    </source>
</reference>
<dbReference type="RefSeq" id="WP_320484101.1">
    <property type="nucleotide sequence ID" value="NZ_JAXCMD010000035.1"/>
</dbReference>
<feature type="region of interest" description="Disordered" evidence="1">
    <location>
        <begin position="1"/>
        <end position="20"/>
    </location>
</feature>
<gene>
    <name evidence="2" type="ORF">SOH20_32905</name>
</gene>
<evidence type="ECO:0000313" key="3">
    <source>
        <dbReference type="Proteomes" id="UP001274571"/>
    </source>
</evidence>
<feature type="region of interest" description="Disordered" evidence="1">
    <location>
        <begin position="32"/>
        <end position="62"/>
    </location>
</feature>
<dbReference type="Proteomes" id="UP001274571">
    <property type="component" value="Unassembled WGS sequence"/>
</dbReference>
<protein>
    <submittedName>
        <fullName evidence="2">Uncharacterized protein</fullName>
    </submittedName>
</protein>
<dbReference type="EMBL" id="JAXCMD010000035">
    <property type="protein sequence ID" value="MDY0855561.1"/>
    <property type="molecule type" value="Genomic_DNA"/>
</dbReference>
<feature type="compositionally biased region" description="Basic and acidic residues" evidence="1">
    <location>
        <begin position="52"/>
        <end position="62"/>
    </location>
</feature>